<comment type="caution">
    <text evidence="4">The sequence shown here is derived from an EMBL/GenBank/DDBJ whole genome shotgun (WGS) entry which is preliminary data.</text>
</comment>
<name>A0A849SJQ6_UNCEI</name>
<evidence type="ECO:0000256" key="2">
    <source>
        <dbReference type="ARBA" id="ARBA00022723"/>
    </source>
</evidence>
<keyword evidence="3" id="KW-0408">Iron</keyword>
<dbReference type="PANTHER" id="PTHR10720">
    <property type="entry name" value="HEME OXYGENASE"/>
    <property type="match status" value="1"/>
</dbReference>
<evidence type="ECO:0000313" key="4">
    <source>
        <dbReference type="EMBL" id="NOT33087.1"/>
    </source>
</evidence>
<evidence type="ECO:0000256" key="1">
    <source>
        <dbReference type="ARBA" id="ARBA00022617"/>
    </source>
</evidence>
<keyword evidence="1" id="KW-0349">Heme</keyword>
<sequence length="226" mass="24957">MAEQPSSATTSPGVMDLLRDGTADLHRRAETQPFQIALVKATVTRDEYATWLGQMRLIHSRLERHLATLRTGQARLAPLLRDELMQSPRLAADLRVLGHDPDSITALPSVSRFVEYLDDLATRDPLALMGVHYVLEGSKNGNSFIARALAKAWDVNPRESAAAMSYLDPHGDQQRPLWQEFRGVMNAIEFEPAQRDAMLEAARETFAAVGDLAGELLESAEADPQA</sequence>
<dbReference type="GO" id="GO:0006788">
    <property type="term" value="P:heme oxidation"/>
    <property type="evidence" value="ECO:0007669"/>
    <property type="project" value="InterPro"/>
</dbReference>
<proteinExistence type="predicted"/>
<evidence type="ECO:0000313" key="5">
    <source>
        <dbReference type="Proteomes" id="UP000580839"/>
    </source>
</evidence>
<dbReference type="EMBL" id="JABFRW010000028">
    <property type="protein sequence ID" value="NOT33087.1"/>
    <property type="molecule type" value="Genomic_DNA"/>
</dbReference>
<dbReference type="SUPFAM" id="SSF48613">
    <property type="entry name" value="Heme oxygenase-like"/>
    <property type="match status" value="1"/>
</dbReference>
<dbReference type="Pfam" id="PF01126">
    <property type="entry name" value="Heme_oxygenase"/>
    <property type="match status" value="1"/>
</dbReference>
<keyword evidence="2" id="KW-0479">Metal-binding</keyword>
<organism evidence="4 5">
    <name type="scientific">Eiseniibacteriota bacterium</name>
    <dbReference type="NCBI Taxonomy" id="2212470"/>
    <lineage>
        <taxon>Bacteria</taxon>
        <taxon>Candidatus Eiseniibacteriota</taxon>
    </lineage>
</organism>
<dbReference type="CDD" id="cd19166">
    <property type="entry name" value="HemeO-bac"/>
    <property type="match status" value="1"/>
</dbReference>
<dbReference type="Gene3D" id="1.20.910.10">
    <property type="entry name" value="Heme oxygenase-like"/>
    <property type="match status" value="1"/>
</dbReference>
<dbReference type="GO" id="GO:0004392">
    <property type="term" value="F:heme oxygenase (decyclizing) activity"/>
    <property type="evidence" value="ECO:0007669"/>
    <property type="project" value="InterPro"/>
</dbReference>
<dbReference type="InterPro" id="IPR016084">
    <property type="entry name" value="Haem_Oase-like_multi-hlx"/>
</dbReference>
<dbReference type="GO" id="GO:0046872">
    <property type="term" value="F:metal ion binding"/>
    <property type="evidence" value="ECO:0007669"/>
    <property type="project" value="UniProtKB-KW"/>
</dbReference>
<accession>A0A849SJQ6</accession>
<gene>
    <name evidence="4" type="ORF">HOP12_02845</name>
</gene>
<reference evidence="4 5" key="1">
    <citation type="submission" date="2020-04" db="EMBL/GenBank/DDBJ databases">
        <title>Metagenomic profiling of ammonia- and methane-oxidizing microorganisms in a Dutch drinking water treatment plant.</title>
        <authorList>
            <person name="Poghosyan L."/>
            <person name="Leucker S."/>
        </authorList>
    </citation>
    <scope>NUCLEOTIDE SEQUENCE [LARGE SCALE GENOMIC DNA]</scope>
    <source>
        <strain evidence="4">S-RSF-IL-03</strain>
    </source>
</reference>
<dbReference type="AlphaFoldDB" id="A0A849SJQ6"/>
<dbReference type="Proteomes" id="UP000580839">
    <property type="component" value="Unassembled WGS sequence"/>
</dbReference>
<dbReference type="InterPro" id="IPR002051">
    <property type="entry name" value="Haem_Oase"/>
</dbReference>
<protein>
    <submittedName>
        <fullName evidence="4">Biliverdin-producing heme oxygenase</fullName>
    </submittedName>
</protein>
<evidence type="ECO:0000256" key="3">
    <source>
        <dbReference type="ARBA" id="ARBA00023004"/>
    </source>
</evidence>
<dbReference type="PANTHER" id="PTHR10720:SF0">
    <property type="entry name" value="HEME OXYGENASE"/>
    <property type="match status" value="1"/>
</dbReference>
<dbReference type="InterPro" id="IPR016053">
    <property type="entry name" value="Haem_Oase-like"/>
</dbReference>